<evidence type="ECO:0000256" key="2">
    <source>
        <dbReference type="ARBA" id="ARBA00022801"/>
    </source>
</evidence>
<dbReference type="PROSITE" id="PS51192">
    <property type="entry name" value="HELICASE_ATP_BIND_1"/>
    <property type="match status" value="1"/>
</dbReference>
<evidence type="ECO:0000313" key="8">
    <source>
        <dbReference type="Proteomes" id="UP000003163"/>
    </source>
</evidence>
<reference evidence="8" key="2">
    <citation type="submission" date="2015-07" db="EMBL/GenBank/DDBJ databases">
        <title>Contrasting host-pathogen interactions and genome evolution in two generalist and specialist microsporidian pathogens of mosquitoes.</title>
        <authorList>
            <consortium name="The Broad Institute Genomics Platform"/>
            <consortium name="The Broad Institute Genome Sequencing Center for Infectious Disease"/>
            <person name="Cuomo C.A."/>
            <person name="Sanscrainte N.D."/>
            <person name="Goldberg J.M."/>
            <person name="Heiman D."/>
            <person name="Young S."/>
            <person name="Zeng Q."/>
            <person name="Becnel J.J."/>
            <person name="Birren B.W."/>
        </authorList>
    </citation>
    <scope>NUCLEOTIDE SEQUENCE [LARGE SCALE GENOMIC DNA]</scope>
    <source>
        <strain evidence="8">USNM 41457</strain>
    </source>
</reference>
<keyword evidence="8" id="KW-1185">Reference proteome</keyword>
<dbReference type="Proteomes" id="UP000003163">
    <property type="component" value="Unassembled WGS sequence"/>
</dbReference>
<dbReference type="GO" id="GO:0005524">
    <property type="term" value="F:ATP binding"/>
    <property type="evidence" value="ECO:0007669"/>
    <property type="project" value="UniProtKB-UniRule"/>
</dbReference>
<keyword evidence="2 4" id="KW-0378">Hydrolase</keyword>
<proteinExistence type="inferred from homology"/>
<feature type="compositionally biased region" description="Basic and acidic residues" evidence="5">
    <location>
        <begin position="187"/>
        <end position="203"/>
    </location>
</feature>
<dbReference type="GO" id="GO:0016787">
    <property type="term" value="F:hydrolase activity"/>
    <property type="evidence" value="ECO:0007669"/>
    <property type="project" value="UniProtKB-KW"/>
</dbReference>
<keyword evidence="3 4" id="KW-0067">ATP-binding</keyword>
<organism evidence="7 8">
    <name type="scientific">Edhazardia aedis (strain USNM 41457)</name>
    <name type="common">Microsporidian parasite</name>
    <dbReference type="NCBI Taxonomy" id="1003232"/>
    <lineage>
        <taxon>Eukaryota</taxon>
        <taxon>Fungi</taxon>
        <taxon>Fungi incertae sedis</taxon>
        <taxon>Microsporidia</taxon>
        <taxon>Edhazardia</taxon>
    </lineage>
</organism>
<gene>
    <name evidence="7" type="ORF">EDEG_02962</name>
</gene>
<dbReference type="InParanoid" id="J9DMS5"/>
<reference evidence="7 8" key="1">
    <citation type="submission" date="2011-08" db="EMBL/GenBank/DDBJ databases">
        <authorList>
            <person name="Liu Z.J."/>
            <person name="Shi F.L."/>
            <person name="Lu J.Q."/>
            <person name="Li M."/>
            <person name="Wang Z.L."/>
        </authorList>
    </citation>
    <scope>NUCLEOTIDE SEQUENCE [LARGE SCALE GENOMIC DNA]</scope>
    <source>
        <strain evidence="7 8">USNM 41457</strain>
    </source>
</reference>
<dbReference type="InterPro" id="IPR027417">
    <property type="entry name" value="P-loop_NTPase"/>
</dbReference>
<comment type="function">
    <text evidence="4">RNA helicase.</text>
</comment>
<comment type="domain">
    <text evidence="4">The Q motif is unique to and characteristic of the DEAD box family of RNA helicases and controls ATP binding and hydrolysis.</text>
</comment>
<dbReference type="EMBL" id="AFBI03000062">
    <property type="protein sequence ID" value="EJW02642.1"/>
    <property type="molecule type" value="Genomic_DNA"/>
</dbReference>
<evidence type="ECO:0000256" key="1">
    <source>
        <dbReference type="ARBA" id="ARBA00022741"/>
    </source>
</evidence>
<comment type="similarity">
    <text evidence="4">Belongs to the DEAD box helicase family.</text>
</comment>
<dbReference type="STRING" id="1003232.J9DMS5"/>
<feature type="region of interest" description="Disordered" evidence="5">
    <location>
        <begin position="187"/>
        <end position="207"/>
    </location>
</feature>
<dbReference type="GO" id="GO:0003723">
    <property type="term" value="F:RNA binding"/>
    <property type="evidence" value="ECO:0007669"/>
    <property type="project" value="UniProtKB-UniRule"/>
</dbReference>
<keyword evidence="1 4" id="KW-0547">Nucleotide-binding</keyword>
<dbReference type="InterPro" id="IPR011545">
    <property type="entry name" value="DEAD/DEAH_box_helicase_dom"/>
</dbReference>
<dbReference type="EC" id="3.6.4.13" evidence="4"/>
<comment type="caution">
    <text evidence="7">The sequence shown here is derived from an EMBL/GenBank/DDBJ whole genome shotgun (WGS) entry which is preliminary data.</text>
</comment>
<name>J9DMS5_EDHAE</name>
<protein>
    <recommendedName>
        <fullName evidence="4">ATP-dependent RNA helicase</fullName>
        <ecNumber evidence="4">3.6.4.13</ecNumber>
    </recommendedName>
</protein>
<evidence type="ECO:0000256" key="5">
    <source>
        <dbReference type="SAM" id="MobiDB-lite"/>
    </source>
</evidence>
<dbReference type="SMART" id="SM00487">
    <property type="entry name" value="DEXDc"/>
    <property type="match status" value="1"/>
</dbReference>
<evidence type="ECO:0000256" key="3">
    <source>
        <dbReference type="ARBA" id="ARBA00022840"/>
    </source>
</evidence>
<dbReference type="OrthoDB" id="360161at2759"/>
<dbReference type="PANTHER" id="PTHR24031">
    <property type="entry name" value="RNA HELICASE"/>
    <property type="match status" value="1"/>
</dbReference>
<dbReference type="VEuPathDB" id="MicrosporidiaDB:EDEG_02962"/>
<evidence type="ECO:0000259" key="6">
    <source>
        <dbReference type="PROSITE" id="PS51192"/>
    </source>
</evidence>
<dbReference type="Gene3D" id="3.40.50.300">
    <property type="entry name" value="P-loop containing nucleotide triphosphate hydrolases"/>
    <property type="match status" value="1"/>
</dbReference>
<dbReference type="SUPFAM" id="SSF52540">
    <property type="entry name" value="P-loop containing nucleoside triphosphate hydrolases"/>
    <property type="match status" value="1"/>
</dbReference>
<dbReference type="AlphaFoldDB" id="J9DMS5"/>
<comment type="catalytic activity">
    <reaction evidence="4">
        <text>ATP + H2O = ADP + phosphate + H(+)</text>
        <dbReference type="Rhea" id="RHEA:13065"/>
        <dbReference type="ChEBI" id="CHEBI:15377"/>
        <dbReference type="ChEBI" id="CHEBI:15378"/>
        <dbReference type="ChEBI" id="CHEBI:30616"/>
        <dbReference type="ChEBI" id="CHEBI:43474"/>
        <dbReference type="ChEBI" id="CHEBI:456216"/>
        <dbReference type="EC" id="3.6.4.13"/>
    </reaction>
</comment>
<dbReference type="Pfam" id="PF00270">
    <property type="entry name" value="DEAD"/>
    <property type="match status" value="2"/>
</dbReference>
<dbReference type="HOGENOM" id="CLU_906223_0_0_1"/>
<evidence type="ECO:0000313" key="7">
    <source>
        <dbReference type="EMBL" id="EJW02642.1"/>
    </source>
</evidence>
<accession>J9DMS5</accession>
<sequence length="307" mass="34452">MNTPTYGTFKTMNLHKRLLRNIRHTVTTPIQRKVIPLIRSSKNITGIARTGSGKTFAYLVPIIDNILKQKKDGNDYDQNGPPNFATNDISFFDSLDENFKNLSNTVNSANLSSNTSFNVKNGSSVNDNSKRYNFDCLILVPTRELALQVAKVTNSLIHKTGLTSVVFHGGASIFRDFNKLVKGETDNKLKKSGKNKNDKKENAENSDDEDFLNVKMDCDKFGDQKNTKISAESISSAGVNGNICISTIGRLLHILRETKKTLNTQYLVVDELDRIFDDPKMSLDLDILLSNDVSDDYIKENYQKKIN</sequence>
<keyword evidence="4" id="KW-0694">RNA-binding</keyword>
<evidence type="ECO:0000256" key="4">
    <source>
        <dbReference type="RuleBase" id="RU365068"/>
    </source>
</evidence>
<dbReference type="GO" id="GO:0003724">
    <property type="term" value="F:RNA helicase activity"/>
    <property type="evidence" value="ECO:0007669"/>
    <property type="project" value="UniProtKB-EC"/>
</dbReference>
<feature type="domain" description="Helicase ATP-binding" evidence="6">
    <location>
        <begin position="35"/>
        <end position="307"/>
    </location>
</feature>
<keyword evidence="4" id="KW-0347">Helicase</keyword>
<dbReference type="InterPro" id="IPR014001">
    <property type="entry name" value="Helicase_ATP-bd"/>
</dbReference>